<organism evidence="1 2">
    <name type="scientific">Hyaloscypha bicolor E</name>
    <dbReference type="NCBI Taxonomy" id="1095630"/>
    <lineage>
        <taxon>Eukaryota</taxon>
        <taxon>Fungi</taxon>
        <taxon>Dikarya</taxon>
        <taxon>Ascomycota</taxon>
        <taxon>Pezizomycotina</taxon>
        <taxon>Leotiomycetes</taxon>
        <taxon>Helotiales</taxon>
        <taxon>Hyaloscyphaceae</taxon>
        <taxon>Hyaloscypha</taxon>
        <taxon>Hyaloscypha bicolor</taxon>
    </lineage>
</organism>
<dbReference type="RefSeq" id="XP_024729280.1">
    <property type="nucleotide sequence ID" value="XM_024871136.1"/>
</dbReference>
<evidence type="ECO:0000313" key="2">
    <source>
        <dbReference type="Proteomes" id="UP000235371"/>
    </source>
</evidence>
<name>A0A2J6SNM1_9HELO</name>
<proteinExistence type="predicted"/>
<dbReference type="GeneID" id="36579218"/>
<dbReference type="Proteomes" id="UP000235371">
    <property type="component" value="Unassembled WGS sequence"/>
</dbReference>
<protein>
    <submittedName>
        <fullName evidence="1">Uncharacterized protein</fullName>
    </submittedName>
</protein>
<reference evidence="1 2" key="1">
    <citation type="submission" date="2016-04" db="EMBL/GenBank/DDBJ databases">
        <title>A degradative enzymes factory behind the ericoid mycorrhizal symbiosis.</title>
        <authorList>
            <consortium name="DOE Joint Genome Institute"/>
            <person name="Martino E."/>
            <person name="Morin E."/>
            <person name="Grelet G."/>
            <person name="Kuo A."/>
            <person name="Kohler A."/>
            <person name="Daghino S."/>
            <person name="Barry K."/>
            <person name="Choi C."/>
            <person name="Cichocki N."/>
            <person name="Clum A."/>
            <person name="Copeland A."/>
            <person name="Hainaut M."/>
            <person name="Haridas S."/>
            <person name="Labutti K."/>
            <person name="Lindquist E."/>
            <person name="Lipzen A."/>
            <person name="Khouja H.-R."/>
            <person name="Murat C."/>
            <person name="Ohm R."/>
            <person name="Olson A."/>
            <person name="Spatafora J."/>
            <person name="Veneault-Fourrey C."/>
            <person name="Henrissat B."/>
            <person name="Grigoriev I."/>
            <person name="Martin F."/>
            <person name="Perotto S."/>
        </authorList>
    </citation>
    <scope>NUCLEOTIDE SEQUENCE [LARGE SCALE GENOMIC DNA]</scope>
    <source>
        <strain evidence="1 2">E</strain>
    </source>
</reference>
<sequence length="429" mass="49292">MNSWKIFGNVKSRGDEVYDGEEIDLFFTDSSDEDSPREFEVLTRYCRGTCLEDVLSGKGTAGEFRVVWVDDRTSSPAETKCTLARQHKNPLTATGLYRVLDKARFDHEQLPDASRRLMYFSDLSPACIRALAATVSFHHAPGLRDAIYKYLEFQTSITVQIRSAGLLTFQLDFHLPFFILSRSSPPLESFDKINTKPRRKWTDLSFLNLDNLDSEAEGRLIGEIWGIQEAQISFAVAGYDDWRWIGYGFVDSEVDGILAESTEQDLQFDQIAAGKIDSTRPIQKPRDYWIRILEIRILYVKKKWDHLIHKLELGVGQYMKQYPLTLSRRSRTAQERARQMEKAFDVNSETMEVLGRIEGVLSDTTKAWKSFRSNDSHMGFFHTTEDAAISSHSKRCLQAIKAIFQEMEGDHNKIMLLKQKCSEFSSTRV</sequence>
<dbReference type="InParanoid" id="A0A2J6SNM1"/>
<keyword evidence="2" id="KW-1185">Reference proteome</keyword>
<dbReference type="AlphaFoldDB" id="A0A2J6SNM1"/>
<dbReference type="EMBL" id="KZ613905">
    <property type="protein sequence ID" value="PMD52376.1"/>
    <property type="molecule type" value="Genomic_DNA"/>
</dbReference>
<dbReference type="OrthoDB" id="5428055at2759"/>
<accession>A0A2J6SNM1</accession>
<gene>
    <name evidence="1" type="ORF">K444DRAFT_219367</name>
</gene>
<evidence type="ECO:0000313" key="1">
    <source>
        <dbReference type="EMBL" id="PMD52376.1"/>
    </source>
</evidence>